<evidence type="ECO:0000313" key="2">
    <source>
        <dbReference type="Proteomes" id="UP000676601"/>
    </source>
</evidence>
<organism evidence="1 2">
    <name type="scientific">Paenibacillus cineris</name>
    <dbReference type="NCBI Taxonomy" id="237530"/>
    <lineage>
        <taxon>Bacteria</taxon>
        <taxon>Bacillati</taxon>
        <taxon>Bacillota</taxon>
        <taxon>Bacilli</taxon>
        <taxon>Bacillales</taxon>
        <taxon>Paenibacillaceae</taxon>
        <taxon>Paenibacillus</taxon>
    </lineage>
</organism>
<dbReference type="EMBL" id="BORU01000003">
    <property type="protein sequence ID" value="GIO57007.1"/>
    <property type="molecule type" value="Genomic_DNA"/>
</dbReference>
<proteinExistence type="predicted"/>
<protein>
    <submittedName>
        <fullName evidence="1">Uncharacterized protein</fullName>
    </submittedName>
</protein>
<reference evidence="1 2" key="1">
    <citation type="submission" date="2021-03" db="EMBL/GenBank/DDBJ databases">
        <title>Antimicrobial resistance genes in bacteria isolated from Japanese honey, and their potential for conferring macrolide and lincosamide resistance in the American foulbrood pathogen Paenibacillus larvae.</title>
        <authorList>
            <person name="Okamoto M."/>
            <person name="Kumagai M."/>
            <person name="Kanamori H."/>
            <person name="Takamatsu D."/>
        </authorList>
    </citation>
    <scope>NUCLEOTIDE SEQUENCE [LARGE SCALE GENOMIC DNA]</scope>
    <source>
        <strain evidence="1 2">J21TS7</strain>
    </source>
</reference>
<keyword evidence="2" id="KW-1185">Reference proteome</keyword>
<dbReference type="Proteomes" id="UP000676601">
    <property type="component" value="Unassembled WGS sequence"/>
</dbReference>
<evidence type="ECO:0000313" key="1">
    <source>
        <dbReference type="EMBL" id="GIO57007.1"/>
    </source>
</evidence>
<accession>A0ABQ4LKG3</accession>
<name>A0ABQ4LKG3_9BACL</name>
<comment type="caution">
    <text evidence="1">The sequence shown here is derived from an EMBL/GenBank/DDBJ whole genome shotgun (WGS) entry which is preliminary data.</text>
</comment>
<gene>
    <name evidence="1" type="ORF">J21TS7_53250</name>
</gene>
<sequence length="51" mass="5949">MQYQEAMALEFILSDIIRKRTNSPIREIRSLFQSFNHATPMKPRGIAQLLS</sequence>